<name>A0ABY3PPI8_9CYAN</name>
<dbReference type="EMBL" id="CP063845">
    <property type="protein sequence ID" value="UFP95332.1"/>
    <property type="molecule type" value="Genomic_DNA"/>
</dbReference>
<keyword evidence="2" id="KW-1185">Reference proteome</keyword>
<gene>
    <name evidence="1" type="ORF">ISF26_03510</name>
</gene>
<reference evidence="1 2" key="1">
    <citation type="journal article" date="2021" name="Genome Biol. Evol.">
        <title>Complete Genome Sequencing of a Novel Gloeobacter Species from a Waterfall Cave in Mexico.</title>
        <authorList>
            <person name="Saw J.H."/>
            <person name="Cardona T."/>
            <person name="Montejano G."/>
        </authorList>
    </citation>
    <scope>NUCLEOTIDE SEQUENCE [LARGE SCALE GENOMIC DNA]</scope>
    <source>
        <strain evidence="1">MG652769</strain>
    </source>
</reference>
<dbReference type="Proteomes" id="UP001054846">
    <property type="component" value="Chromosome"/>
</dbReference>
<dbReference type="Pfam" id="PF06108">
    <property type="entry name" value="DUF952"/>
    <property type="match status" value="1"/>
</dbReference>
<dbReference type="PANTHER" id="PTHR34129">
    <property type="entry name" value="BLR1139 PROTEIN"/>
    <property type="match status" value="1"/>
</dbReference>
<evidence type="ECO:0000313" key="2">
    <source>
        <dbReference type="Proteomes" id="UP001054846"/>
    </source>
</evidence>
<organism evidence="1 2">
    <name type="scientific">Gloeobacter morelensis MG652769</name>
    <dbReference type="NCBI Taxonomy" id="2781736"/>
    <lineage>
        <taxon>Bacteria</taxon>
        <taxon>Bacillati</taxon>
        <taxon>Cyanobacteriota</taxon>
        <taxon>Cyanophyceae</taxon>
        <taxon>Gloeobacterales</taxon>
        <taxon>Gloeobacteraceae</taxon>
        <taxon>Gloeobacter</taxon>
        <taxon>Gloeobacter morelensis</taxon>
    </lineage>
</organism>
<protein>
    <submittedName>
        <fullName evidence="1">DUF952 domain-containing protein</fullName>
    </submittedName>
</protein>
<dbReference type="RefSeq" id="WP_230842555.1">
    <property type="nucleotide sequence ID" value="NZ_CP063845.1"/>
</dbReference>
<evidence type="ECO:0000313" key="1">
    <source>
        <dbReference type="EMBL" id="UFP95332.1"/>
    </source>
</evidence>
<dbReference type="PANTHER" id="PTHR34129:SF1">
    <property type="entry name" value="DUF952 DOMAIN-CONTAINING PROTEIN"/>
    <property type="match status" value="1"/>
</dbReference>
<dbReference type="SUPFAM" id="SSF56399">
    <property type="entry name" value="ADP-ribosylation"/>
    <property type="match status" value="1"/>
</dbReference>
<dbReference type="Gene3D" id="3.20.170.20">
    <property type="entry name" value="Protein of unknown function DUF952"/>
    <property type="match status" value="1"/>
</dbReference>
<accession>A0ABY3PPI8</accession>
<proteinExistence type="predicted"/>
<dbReference type="InterPro" id="IPR009297">
    <property type="entry name" value="DUF952"/>
</dbReference>
<sequence length="103" mass="11493">MQPEECIFHITSRSGWEAARKAGIYRHRSLHSEGFIHCCRAEQLAGVRERYFGGQADLVVLTIDPARLTTTVREEDTHGRGETFPHLYGPLNLNAVVAAEADS</sequence>